<evidence type="ECO:0000313" key="3">
    <source>
        <dbReference type="Proteomes" id="UP000636800"/>
    </source>
</evidence>
<dbReference type="EMBL" id="JADCNL010000014">
    <property type="protein sequence ID" value="KAG0453047.1"/>
    <property type="molecule type" value="Genomic_DNA"/>
</dbReference>
<feature type="transmembrane region" description="Helical" evidence="1">
    <location>
        <begin position="17"/>
        <end position="35"/>
    </location>
</feature>
<reference evidence="2 3" key="1">
    <citation type="journal article" date="2020" name="Nat. Food">
        <title>A phased Vanilla planifolia genome enables genetic improvement of flavour and production.</title>
        <authorList>
            <person name="Hasing T."/>
            <person name="Tang H."/>
            <person name="Brym M."/>
            <person name="Khazi F."/>
            <person name="Huang T."/>
            <person name="Chambers A.H."/>
        </authorList>
    </citation>
    <scope>NUCLEOTIDE SEQUENCE [LARGE SCALE GENOMIC DNA]</scope>
    <source>
        <tissue evidence="2">Leaf</tissue>
    </source>
</reference>
<keyword evidence="3" id="KW-1185">Reference proteome</keyword>
<accession>A0A835PK37</accession>
<dbReference type="PROSITE" id="PS51257">
    <property type="entry name" value="PROKAR_LIPOPROTEIN"/>
    <property type="match status" value="1"/>
</dbReference>
<evidence type="ECO:0000256" key="1">
    <source>
        <dbReference type="SAM" id="Phobius"/>
    </source>
</evidence>
<dbReference type="AlphaFoldDB" id="A0A835PK37"/>
<dbReference type="PANTHER" id="PTHR46873">
    <property type="entry name" value="EXPRESSED PROTEIN"/>
    <property type="match status" value="1"/>
</dbReference>
<proteinExistence type="predicted"/>
<name>A0A835PK37_VANPL</name>
<organism evidence="2 3">
    <name type="scientific">Vanilla planifolia</name>
    <name type="common">Vanilla</name>
    <dbReference type="NCBI Taxonomy" id="51239"/>
    <lineage>
        <taxon>Eukaryota</taxon>
        <taxon>Viridiplantae</taxon>
        <taxon>Streptophyta</taxon>
        <taxon>Embryophyta</taxon>
        <taxon>Tracheophyta</taxon>
        <taxon>Spermatophyta</taxon>
        <taxon>Magnoliopsida</taxon>
        <taxon>Liliopsida</taxon>
        <taxon>Asparagales</taxon>
        <taxon>Orchidaceae</taxon>
        <taxon>Vanilloideae</taxon>
        <taxon>Vanilleae</taxon>
        <taxon>Vanilla</taxon>
    </lineage>
</organism>
<keyword evidence="1" id="KW-1133">Transmembrane helix</keyword>
<keyword evidence="1" id="KW-0812">Transmembrane</keyword>
<protein>
    <submittedName>
        <fullName evidence="2">Uncharacterized protein</fullName>
    </submittedName>
</protein>
<dbReference type="Proteomes" id="UP000636800">
    <property type="component" value="Unassembled WGS sequence"/>
</dbReference>
<sequence>MARKQSDQGGGGSCRTVMLPLLLALASCILFYTVLSSALRRSVDGSSVAAGGSSVALSGKVGVVVESEEENAKCCRGLEHLELWGSAVKWGTDHSVVIETTRGLSDQLRLRDMGLKEHPRENVEGLLCFGTNVQE</sequence>
<comment type="caution">
    <text evidence="2">The sequence shown here is derived from an EMBL/GenBank/DDBJ whole genome shotgun (WGS) entry which is preliminary data.</text>
</comment>
<evidence type="ECO:0000313" key="2">
    <source>
        <dbReference type="EMBL" id="KAG0453047.1"/>
    </source>
</evidence>
<keyword evidence="1" id="KW-0472">Membrane</keyword>
<dbReference type="PANTHER" id="PTHR46873:SF1">
    <property type="entry name" value="EXPRESSED PROTEIN"/>
    <property type="match status" value="1"/>
</dbReference>
<gene>
    <name evidence="2" type="ORF">HPP92_025711</name>
</gene>